<protein>
    <submittedName>
        <fullName evidence="1">Uncharacterized protein</fullName>
    </submittedName>
</protein>
<accession>A0A1C2DM72</accession>
<evidence type="ECO:0000313" key="1">
    <source>
        <dbReference type="EMBL" id="OCX15852.1"/>
    </source>
</evidence>
<reference evidence="1 2" key="1">
    <citation type="submission" date="2016-08" db="EMBL/GenBank/DDBJ databases">
        <title>Whole genome sequence of Pseudomonas graminis strain UASWS1507, a potential biological control agent for agriculture.</title>
        <authorList>
            <person name="Crovadore J."/>
            <person name="Calmin G."/>
            <person name="Chablais R."/>
            <person name="Cochard B."/>
            <person name="Lefort F."/>
        </authorList>
    </citation>
    <scope>NUCLEOTIDE SEQUENCE [LARGE SCALE GENOMIC DNA]</scope>
    <source>
        <strain evidence="1 2">UASWS1507</strain>
    </source>
</reference>
<sequence>MRGVQQHAAAARLIADLPASVGIMGASLLAKAYIQLAEKAAECPGLFVSKLTPTSPTTRPRYQIDRDSVVASLLAKACIQPAEKVLNAPASS</sequence>
<dbReference type="EMBL" id="MDEN01000066">
    <property type="protein sequence ID" value="OCX15852.1"/>
    <property type="molecule type" value="Genomic_DNA"/>
</dbReference>
<gene>
    <name evidence="1" type="ORF">BBI10_19210</name>
</gene>
<organism evidence="1 2">
    <name type="scientific">Pseudomonas graminis</name>
    <dbReference type="NCBI Taxonomy" id="158627"/>
    <lineage>
        <taxon>Bacteria</taxon>
        <taxon>Pseudomonadati</taxon>
        <taxon>Pseudomonadota</taxon>
        <taxon>Gammaproteobacteria</taxon>
        <taxon>Pseudomonadales</taxon>
        <taxon>Pseudomonadaceae</taxon>
        <taxon>Pseudomonas</taxon>
    </lineage>
</organism>
<dbReference type="AlphaFoldDB" id="A0A1C2DM72"/>
<dbReference type="Proteomes" id="UP000095143">
    <property type="component" value="Unassembled WGS sequence"/>
</dbReference>
<name>A0A1C2DM72_9PSED</name>
<comment type="caution">
    <text evidence="1">The sequence shown here is derived from an EMBL/GenBank/DDBJ whole genome shotgun (WGS) entry which is preliminary data.</text>
</comment>
<evidence type="ECO:0000313" key="2">
    <source>
        <dbReference type="Proteomes" id="UP000095143"/>
    </source>
</evidence>
<proteinExistence type="predicted"/>